<dbReference type="GO" id="GO:0004867">
    <property type="term" value="F:serine-type endopeptidase inhibitor activity"/>
    <property type="evidence" value="ECO:0007669"/>
    <property type="project" value="InterPro"/>
</dbReference>
<dbReference type="InterPro" id="IPR036186">
    <property type="entry name" value="Serpin_sf"/>
</dbReference>
<accession>A0A504YJ47</accession>
<dbReference type="InterPro" id="IPR000215">
    <property type="entry name" value="Serpin_fam"/>
</dbReference>
<evidence type="ECO:0000313" key="5">
    <source>
        <dbReference type="Proteomes" id="UP000316759"/>
    </source>
</evidence>
<dbReference type="InterPro" id="IPR042178">
    <property type="entry name" value="Serpin_sf_1"/>
</dbReference>
<dbReference type="InterPro" id="IPR042185">
    <property type="entry name" value="Serpin_sf_2"/>
</dbReference>
<dbReference type="PANTHER" id="PTHR11461:SF211">
    <property type="entry name" value="GH10112P-RELATED"/>
    <property type="match status" value="1"/>
</dbReference>
<sequence length="408" mass="46556">MCKVSRPPTVDSLYANQPSQVWFTQSYLSKSSREFPENDYLSCPIGVLLLLTTLLGSGAARADTGSQIARTLKLKSPIQNNDLRFVRDEARSLYRTLYSELTSAESYVDSYRTQIVHLSNGIFIRQGYQLKTEFRRSIRDEFHGQEREMDFNNQSNSAKEINYWVNNETRGLIPRFFRSPDELPRDSRLVIFNIFTFKESWAKPFVPYSTVVSDFWIKEGQAIRVPIMSTVEMVNYGEFYDKGFTMIQKPMKNQRFSFVVLLPTERWNLDGPESVLNGQTLLKALLDETEYTGVSIKLPRFKLESEQELIRILESMGTIDLFRRAQADLSGITTTERLYINLLKQGTVLKVDEIGVEAAAATSAVAVPTSIVNPTVEFHVDQPFVCFVYDSELHIPLIAARVSRPMGG</sequence>
<comment type="similarity">
    <text evidence="1 2">Belongs to the serpin family.</text>
</comment>
<reference evidence="4 5" key="1">
    <citation type="submission" date="2019-04" db="EMBL/GenBank/DDBJ databases">
        <title>Annotation for the trematode Fasciola gigantica.</title>
        <authorList>
            <person name="Choi Y.-J."/>
        </authorList>
    </citation>
    <scope>NUCLEOTIDE SEQUENCE [LARGE SCALE GENOMIC DNA]</scope>
    <source>
        <strain evidence="4">Uganda_cow_1</strain>
    </source>
</reference>
<dbReference type="PANTHER" id="PTHR11461">
    <property type="entry name" value="SERINE PROTEASE INHIBITOR, SERPIN"/>
    <property type="match status" value="1"/>
</dbReference>
<keyword evidence="5" id="KW-1185">Reference proteome</keyword>
<dbReference type="EMBL" id="SUNJ01009473">
    <property type="protein sequence ID" value="TPP60406.1"/>
    <property type="molecule type" value="Genomic_DNA"/>
</dbReference>
<dbReference type="STRING" id="46835.A0A504YJ47"/>
<dbReference type="GO" id="GO:0005615">
    <property type="term" value="C:extracellular space"/>
    <property type="evidence" value="ECO:0007669"/>
    <property type="project" value="InterPro"/>
</dbReference>
<name>A0A504YJ47_FASGI</name>
<evidence type="ECO:0000259" key="3">
    <source>
        <dbReference type="SMART" id="SM00093"/>
    </source>
</evidence>
<dbReference type="InterPro" id="IPR023795">
    <property type="entry name" value="Serpin_CS"/>
</dbReference>
<dbReference type="OrthoDB" id="1063785at2759"/>
<gene>
    <name evidence="4" type="ORF">FGIG_01892</name>
</gene>
<dbReference type="SUPFAM" id="SSF56574">
    <property type="entry name" value="Serpins"/>
    <property type="match status" value="1"/>
</dbReference>
<comment type="caution">
    <text evidence="4">The sequence shown here is derived from an EMBL/GenBank/DDBJ whole genome shotgun (WGS) entry which is preliminary data.</text>
</comment>
<protein>
    <submittedName>
        <fullName evidence="4">Serpin</fullName>
    </submittedName>
</protein>
<dbReference type="PROSITE" id="PS00284">
    <property type="entry name" value="SERPIN"/>
    <property type="match status" value="1"/>
</dbReference>
<dbReference type="AlphaFoldDB" id="A0A504YJ47"/>
<proteinExistence type="inferred from homology"/>
<feature type="domain" description="Serpin" evidence="3">
    <location>
        <begin position="21"/>
        <end position="405"/>
    </location>
</feature>
<dbReference type="SMR" id="A0A504YJ47"/>
<dbReference type="Pfam" id="PF00079">
    <property type="entry name" value="Serpin"/>
    <property type="match status" value="1"/>
</dbReference>
<evidence type="ECO:0000256" key="2">
    <source>
        <dbReference type="RuleBase" id="RU000411"/>
    </source>
</evidence>
<dbReference type="Gene3D" id="2.30.39.10">
    <property type="entry name" value="Alpha-1-antitrypsin, domain 1"/>
    <property type="match status" value="1"/>
</dbReference>
<evidence type="ECO:0000256" key="1">
    <source>
        <dbReference type="ARBA" id="ARBA00009500"/>
    </source>
</evidence>
<dbReference type="SMART" id="SM00093">
    <property type="entry name" value="SERPIN"/>
    <property type="match status" value="1"/>
</dbReference>
<dbReference type="Proteomes" id="UP000316759">
    <property type="component" value="Unassembled WGS sequence"/>
</dbReference>
<dbReference type="Gene3D" id="3.30.497.10">
    <property type="entry name" value="Antithrombin, subunit I, domain 2"/>
    <property type="match status" value="1"/>
</dbReference>
<evidence type="ECO:0000313" key="4">
    <source>
        <dbReference type="EMBL" id="TPP60406.1"/>
    </source>
</evidence>
<organism evidence="4 5">
    <name type="scientific">Fasciola gigantica</name>
    <name type="common">Giant liver fluke</name>
    <dbReference type="NCBI Taxonomy" id="46835"/>
    <lineage>
        <taxon>Eukaryota</taxon>
        <taxon>Metazoa</taxon>
        <taxon>Spiralia</taxon>
        <taxon>Lophotrochozoa</taxon>
        <taxon>Platyhelminthes</taxon>
        <taxon>Trematoda</taxon>
        <taxon>Digenea</taxon>
        <taxon>Plagiorchiida</taxon>
        <taxon>Echinostomata</taxon>
        <taxon>Echinostomatoidea</taxon>
        <taxon>Fasciolidae</taxon>
        <taxon>Fasciola</taxon>
    </lineage>
</organism>
<dbReference type="InterPro" id="IPR023796">
    <property type="entry name" value="Serpin_dom"/>
</dbReference>